<proteinExistence type="predicted"/>
<dbReference type="AlphaFoldDB" id="A0AAJ5X5Y4"/>
<sequence length="128" mass="13613">MAGLEEWARGAGEIEELCPSVEALDVAGFESAVLGETDEEGIAIVHFFVRDLPISKYAASALEGVAQNGWQVFGIDCEAEASTAVAERFAIGSMPTVVLFRGGRLAAHYAGFLGRTEIGQWAVRHSQA</sequence>
<dbReference type="Pfam" id="PF00085">
    <property type="entry name" value="Thioredoxin"/>
    <property type="match status" value="1"/>
</dbReference>
<dbReference type="SUPFAM" id="SSF52833">
    <property type="entry name" value="Thioredoxin-like"/>
    <property type="match status" value="1"/>
</dbReference>
<name>A0AAJ5X5Y4_9SPHN</name>
<evidence type="ECO:0000259" key="1">
    <source>
        <dbReference type="Pfam" id="PF00085"/>
    </source>
</evidence>
<dbReference type="InterPro" id="IPR013766">
    <property type="entry name" value="Thioredoxin_domain"/>
</dbReference>
<dbReference type="InterPro" id="IPR036249">
    <property type="entry name" value="Thioredoxin-like_sf"/>
</dbReference>
<feature type="domain" description="Thioredoxin" evidence="1">
    <location>
        <begin position="24"/>
        <end position="121"/>
    </location>
</feature>
<protein>
    <submittedName>
        <fullName evidence="2">Thioredoxin family protein</fullName>
    </submittedName>
</protein>
<evidence type="ECO:0000313" key="2">
    <source>
        <dbReference type="EMBL" id="WEK45182.1"/>
    </source>
</evidence>
<gene>
    <name evidence="2" type="ORF">P0Y56_09040</name>
</gene>
<reference evidence="2" key="1">
    <citation type="submission" date="2023-03" db="EMBL/GenBank/DDBJ databases">
        <title>Andean soil-derived lignocellulolytic bacterial consortium as a source of novel taxa and putative plastic-active enzymes.</title>
        <authorList>
            <person name="Diaz-Garcia L."/>
            <person name="Chuvochina M."/>
            <person name="Feuerriegel G."/>
            <person name="Bunk B."/>
            <person name="Sproer C."/>
            <person name="Streit W.R."/>
            <person name="Rodriguez L.M."/>
            <person name="Overmann J."/>
            <person name="Jimenez D.J."/>
        </authorList>
    </citation>
    <scope>NUCLEOTIDE SEQUENCE</scope>
    <source>
        <strain evidence="2">MAG 26</strain>
    </source>
</reference>
<dbReference type="Gene3D" id="3.40.30.10">
    <property type="entry name" value="Glutaredoxin"/>
    <property type="match status" value="1"/>
</dbReference>
<dbReference type="CDD" id="cd02947">
    <property type="entry name" value="TRX_family"/>
    <property type="match status" value="1"/>
</dbReference>
<dbReference type="EMBL" id="CP119316">
    <property type="protein sequence ID" value="WEK45182.1"/>
    <property type="molecule type" value="Genomic_DNA"/>
</dbReference>
<dbReference type="Proteomes" id="UP001218362">
    <property type="component" value="Chromosome"/>
</dbReference>
<organism evidence="2 3">
    <name type="scientific">Candidatus Andeanibacterium colombiense</name>
    <dbReference type="NCBI Taxonomy" id="3121345"/>
    <lineage>
        <taxon>Bacteria</taxon>
        <taxon>Pseudomonadati</taxon>
        <taxon>Pseudomonadota</taxon>
        <taxon>Alphaproteobacteria</taxon>
        <taxon>Sphingomonadales</taxon>
        <taxon>Sphingomonadaceae</taxon>
        <taxon>Candidatus Andeanibacterium</taxon>
    </lineage>
</organism>
<evidence type="ECO:0000313" key="3">
    <source>
        <dbReference type="Proteomes" id="UP001218362"/>
    </source>
</evidence>
<dbReference type="KEGG" id="acob:P0Y56_09040"/>
<accession>A0AAJ5X5Y4</accession>